<dbReference type="eggNOG" id="COG0741">
    <property type="taxonomic scope" value="Bacteria"/>
</dbReference>
<keyword evidence="4" id="KW-0326">Glycosidase</keyword>
<evidence type="ECO:0000256" key="2">
    <source>
        <dbReference type="SAM" id="SignalP"/>
    </source>
</evidence>
<keyword evidence="2" id="KW-0732">Signal</keyword>
<dbReference type="GO" id="GO:0016020">
    <property type="term" value="C:membrane"/>
    <property type="evidence" value="ECO:0007669"/>
    <property type="project" value="InterPro"/>
</dbReference>
<dbReference type="CDD" id="cd00254">
    <property type="entry name" value="LT-like"/>
    <property type="match status" value="1"/>
</dbReference>
<dbReference type="PANTHER" id="PTHR37423">
    <property type="entry name" value="SOLUBLE LYTIC MUREIN TRANSGLYCOSYLASE-RELATED"/>
    <property type="match status" value="1"/>
</dbReference>
<dbReference type="STRING" id="62928.azo3188"/>
<dbReference type="KEGG" id="azo:azo3188"/>
<dbReference type="PROSITE" id="PS51318">
    <property type="entry name" value="TAT"/>
    <property type="match status" value="1"/>
</dbReference>
<dbReference type="EC" id="3.2.1.-" evidence="4"/>
<dbReference type="AlphaFoldDB" id="A1KAE9"/>
<dbReference type="Pfam" id="PF08238">
    <property type="entry name" value="Sel1"/>
    <property type="match status" value="2"/>
</dbReference>
<dbReference type="InterPro" id="IPR023346">
    <property type="entry name" value="Lysozyme-like_dom_sf"/>
</dbReference>
<feature type="chain" id="PRO_5002635401" evidence="2">
    <location>
        <begin position="27"/>
        <end position="309"/>
    </location>
</feature>
<dbReference type="SUPFAM" id="SSF53955">
    <property type="entry name" value="Lysozyme-like"/>
    <property type="match status" value="1"/>
</dbReference>
<feature type="signal peptide" evidence="2">
    <location>
        <begin position="1"/>
        <end position="26"/>
    </location>
</feature>
<dbReference type="RefSeq" id="WP_011766913.1">
    <property type="nucleotide sequence ID" value="NC_008702.1"/>
</dbReference>
<evidence type="ECO:0000259" key="3">
    <source>
        <dbReference type="Pfam" id="PF01464"/>
    </source>
</evidence>
<dbReference type="GO" id="GO:0016798">
    <property type="term" value="F:hydrolase activity, acting on glycosyl bonds"/>
    <property type="evidence" value="ECO:0007669"/>
    <property type="project" value="UniProtKB-KW"/>
</dbReference>
<keyword evidence="5" id="KW-1185">Reference proteome</keyword>
<dbReference type="InterPro" id="IPR006311">
    <property type="entry name" value="TAT_signal"/>
</dbReference>
<dbReference type="eggNOG" id="COG0790">
    <property type="taxonomic scope" value="Bacteria"/>
</dbReference>
<dbReference type="SMART" id="SM00671">
    <property type="entry name" value="SEL1"/>
    <property type="match status" value="2"/>
</dbReference>
<dbReference type="Pfam" id="PF01464">
    <property type="entry name" value="SLT"/>
    <property type="match status" value="1"/>
</dbReference>
<accession>A1KAE9</accession>
<dbReference type="Gene3D" id="1.25.40.10">
    <property type="entry name" value="Tetratricopeptide repeat domain"/>
    <property type="match status" value="1"/>
</dbReference>
<dbReference type="GO" id="GO:0008933">
    <property type="term" value="F:peptidoglycan lytic transglycosylase activity"/>
    <property type="evidence" value="ECO:0007669"/>
    <property type="project" value="InterPro"/>
</dbReference>
<dbReference type="HOGENOM" id="CLU_065765_0_0_4"/>
<keyword evidence="4" id="KW-0378">Hydrolase</keyword>
<dbReference type="PANTHER" id="PTHR37423:SF2">
    <property type="entry name" value="MEMBRANE-BOUND LYTIC MUREIN TRANSGLYCOSYLASE C"/>
    <property type="match status" value="1"/>
</dbReference>
<dbReference type="InterPro" id="IPR000189">
    <property type="entry name" value="Transglyc_AS"/>
</dbReference>
<evidence type="ECO:0000313" key="4">
    <source>
        <dbReference type="EMBL" id="CAL95805.1"/>
    </source>
</evidence>
<evidence type="ECO:0000313" key="5">
    <source>
        <dbReference type="Proteomes" id="UP000002588"/>
    </source>
</evidence>
<dbReference type="EMBL" id="AM406670">
    <property type="protein sequence ID" value="CAL95805.1"/>
    <property type="molecule type" value="Genomic_DNA"/>
</dbReference>
<feature type="domain" description="Transglycosylase SLT" evidence="3">
    <location>
        <begin position="169"/>
        <end position="268"/>
    </location>
</feature>
<evidence type="ECO:0000256" key="1">
    <source>
        <dbReference type="ARBA" id="ARBA00007734"/>
    </source>
</evidence>
<dbReference type="CAZy" id="GH23">
    <property type="family name" value="Glycoside Hydrolase Family 23"/>
</dbReference>
<reference evidence="4 5" key="1">
    <citation type="journal article" date="2006" name="Nat. Biotechnol.">
        <title>Complete genome of the mutualistic, N2-fixing grass endophyte Azoarcus sp. strain BH72.</title>
        <authorList>
            <person name="Krause A."/>
            <person name="Ramakumar A."/>
            <person name="Bartels D."/>
            <person name="Battistoni F."/>
            <person name="Bekel T."/>
            <person name="Boch J."/>
            <person name="Boehm M."/>
            <person name="Friedrich F."/>
            <person name="Hurek T."/>
            <person name="Krause L."/>
            <person name="Linke B."/>
            <person name="McHardy A.C."/>
            <person name="Sarkar A."/>
            <person name="Schneiker S."/>
            <person name="Syed A.A."/>
            <person name="Thauer R."/>
            <person name="Vorhoelter F.-J."/>
            <person name="Weidner S."/>
            <person name="Puehler A."/>
            <person name="Reinhold-Hurek B."/>
            <person name="Kaiser O."/>
            <person name="Goesmann A."/>
        </authorList>
    </citation>
    <scope>NUCLEOTIDE SEQUENCE [LARGE SCALE GENOMIC DNA]</scope>
    <source>
        <strain evidence="4 5">BH72</strain>
    </source>
</reference>
<dbReference type="InterPro" id="IPR011990">
    <property type="entry name" value="TPR-like_helical_dom_sf"/>
</dbReference>
<dbReference type="InterPro" id="IPR008258">
    <property type="entry name" value="Transglycosylase_SLT_dom_1"/>
</dbReference>
<sequence length="309" mass="33705">MKPRPPLPLARRHALAGLIVACTAAAQPAAGAETGPAASARQGRYLVEQALAYEHGEGVRRDPEHAAVLYCEAARLGDAEAMYSLGWMYANGRGLARNDGYAGTLFAMAAFLGNEHAGKLMRYTGYSGAVPDCLHPPRDSILDDWRADEAIAAMSPERQRVARLLVEHAPRFGIRPRFALAIALAESNLNPNAVSPKNAMGVMQLIPETAERFQVRKPFDAEENIKGGLAYLRWLLAYFRGDIALAAAAYNAGEGNVDKYRGVPPFRETQRYVERILAFVRTRQHPFDTRVVDASPMIQAVPPLPGRGS</sequence>
<dbReference type="GO" id="GO:0000270">
    <property type="term" value="P:peptidoglycan metabolic process"/>
    <property type="evidence" value="ECO:0007669"/>
    <property type="project" value="InterPro"/>
</dbReference>
<comment type="similarity">
    <text evidence="1">Belongs to the transglycosylase Slt family.</text>
</comment>
<organism evidence="4 5">
    <name type="scientific">Azoarcus sp. (strain BH72)</name>
    <dbReference type="NCBI Taxonomy" id="418699"/>
    <lineage>
        <taxon>Bacteria</taxon>
        <taxon>Pseudomonadati</taxon>
        <taxon>Pseudomonadota</taxon>
        <taxon>Betaproteobacteria</taxon>
        <taxon>Rhodocyclales</taxon>
        <taxon>Zoogloeaceae</taxon>
        <taxon>Azoarcus</taxon>
    </lineage>
</organism>
<dbReference type="SUPFAM" id="SSF81901">
    <property type="entry name" value="HCP-like"/>
    <property type="match status" value="1"/>
</dbReference>
<gene>
    <name evidence="4" type="ordered locus">azo3188</name>
</gene>
<proteinExistence type="inferred from homology"/>
<protein>
    <submittedName>
        <fullName evidence="4">Soluble lytic murein transglycosylase</fullName>
        <ecNumber evidence="4">3.2.1.-</ecNumber>
    </submittedName>
</protein>
<dbReference type="Gene3D" id="1.10.530.10">
    <property type="match status" value="1"/>
</dbReference>
<dbReference type="PROSITE" id="PS00922">
    <property type="entry name" value="TRANSGLYCOSYLASE"/>
    <property type="match status" value="1"/>
</dbReference>
<name>A1KAE9_AZOSB</name>
<dbReference type="InterPro" id="IPR006597">
    <property type="entry name" value="Sel1-like"/>
</dbReference>
<dbReference type="Proteomes" id="UP000002588">
    <property type="component" value="Chromosome"/>
</dbReference>